<evidence type="ECO:0000313" key="2">
    <source>
        <dbReference type="Proteomes" id="UP000011841"/>
    </source>
</evidence>
<evidence type="ECO:0000313" key="1">
    <source>
        <dbReference type="EMBL" id="BAM90789.1"/>
    </source>
</evidence>
<reference evidence="1 2" key="1">
    <citation type="journal article" date="2013" name="Appl. Environ. Microbiol.">
        <title>Genome analysis suggests that the soil oligotrophic bacterium Agromonas oligotrophica (Bradyrhizobium oligotrophicum) is a nitrogen-fixing symbiont of Aeschynomene indica.</title>
        <authorList>
            <person name="Okubo T."/>
            <person name="Fukushima S."/>
            <person name="Itakura M."/>
            <person name="Oshima K."/>
            <person name="Longtonglang A."/>
            <person name="Teaumroong N."/>
            <person name="Mitsui H."/>
            <person name="Hattori M."/>
            <person name="Hattori R."/>
            <person name="Hattori T."/>
            <person name="Minamisawa K."/>
        </authorList>
    </citation>
    <scope>NUCLEOTIDE SEQUENCE [LARGE SCALE GENOMIC DNA]</scope>
    <source>
        <strain evidence="1 2">S58</strain>
    </source>
</reference>
<dbReference type="AlphaFoldDB" id="M4ZAL4"/>
<dbReference type="KEGG" id="aol:S58_48100"/>
<dbReference type="HOGENOM" id="CLU_2191976_0_0_5"/>
<keyword evidence="2" id="KW-1185">Reference proteome</keyword>
<dbReference type="Proteomes" id="UP000011841">
    <property type="component" value="Chromosome"/>
</dbReference>
<sequence>MSNADITENDLDVMEIMISVMRSKDASAETAVLAAEAIAAHARFNIRFGNLKEALTKSDDEMLALLDESEALVVSCRNSVKVFHETGDKERLHASLVHLRDAFDKLAI</sequence>
<proteinExistence type="predicted"/>
<accession>M4ZAL4</accession>
<protein>
    <submittedName>
        <fullName evidence="1">Putative dynein beta chain, ciliary</fullName>
    </submittedName>
</protein>
<dbReference type="GeneID" id="301818580"/>
<gene>
    <name evidence="1" type="ORF">S58_48100</name>
</gene>
<name>M4ZAL4_9BRAD</name>
<dbReference type="RefSeq" id="WP_015667879.1">
    <property type="nucleotide sequence ID" value="NC_020453.1"/>
</dbReference>
<organism evidence="1 2">
    <name type="scientific">Bradyrhizobium oligotrophicum S58</name>
    <dbReference type="NCBI Taxonomy" id="1245469"/>
    <lineage>
        <taxon>Bacteria</taxon>
        <taxon>Pseudomonadati</taxon>
        <taxon>Pseudomonadota</taxon>
        <taxon>Alphaproteobacteria</taxon>
        <taxon>Hyphomicrobiales</taxon>
        <taxon>Nitrobacteraceae</taxon>
        <taxon>Bradyrhizobium</taxon>
    </lineage>
</organism>
<dbReference type="EMBL" id="AP012603">
    <property type="protein sequence ID" value="BAM90789.1"/>
    <property type="molecule type" value="Genomic_DNA"/>
</dbReference>